<dbReference type="AlphaFoldDB" id="A0A6A5GED3"/>
<comment type="subcellular location">
    <subcellularLocation>
        <location evidence="9">Nucleus</location>
    </subcellularLocation>
</comment>
<accession>A0A6A5GED3</accession>
<dbReference type="GO" id="GO:0008270">
    <property type="term" value="F:zinc ion binding"/>
    <property type="evidence" value="ECO:0007669"/>
    <property type="project" value="UniProtKB-KW"/>
</dbReference>
<keyword evidence="8 9" id="KW-0539">Nucleus</keyword>
<name>A0A6A5GED3_CAERE</name>
<dbReference type="PRINTS" id="PR00047">
    <property type="entry name" value="STROIDFINGER"/>
</dbReference>
<dbReference type="PROSITE" id="PS51843">
    <property type="entry name" value="NR_LBD"/>
    <property type="match status" value="1"/>
</dbReference>
<evidence type="ECO:0000259" key="10">
    <source>
        <dbReference type="PROSITE" id="PS51030"/>
    </source>
</evidence>
<dbReference type="SUPFAM" id="SSF57716">
    <property type="entry name" value="Glucocorticoid receptor-like (DNA-binding domain)"/>
    <property type="match status" value="1"/>
</dbReference>
<keyword evidence="4 9" id="KW-0805">Transcription regulation</keyword>
<evidence type="ECO:0000313" key="13">
    <source>
        <dbReference type="Proteomes" id="UP000483820"/>
    </source>
</evidence>
<comment type="caution">
    <text evidence="12">The sequence shown here is derived from an EMBL/GenBank/DDBJ whole genome shotgun (WGS) entry which is preliminary data.</text>
</comment>
<dbReference type="PANTHER" id="PTHR46800">
    <property type="entry name" value="NUCLEAR HORMONE RECEPTOR FAMILY-RELATED-RELATED"/>
    <property type="match status" value="1"/>
</dbReference>
<evidence type="ECO:0000256" key="1">
    <source>
        <dbReference type="ARBA" id="ARBA00022723"/>
    </source>
</evidence>
<dbReference type="Pfam" id="PF00104">
    <property type="entry name" value="Hormone_recep"/>
    <property type="match status" value="1"/>
</dbReference>
<dbReference type="KEGG" id="crq:GCK72_019622"/>
<dbReference type="InterPro" id="IPR000536">
    <property type="entry name" value="Nucl_hrmn_rcpt_lig-bd"/>
</dbReference>
<evidence type="ECO:0000256" key="5">
    <source>
        <dbReference type="ARBA" id="ARBA00023125"/>
    </source>
</evidence>
<dbReference type="EMBL" id="WUAV01000005">
    <property type="protein sequence ID" value="KAF1753066.1"/>
    <property type="molecule type" value="Genomic_DNA"/>
</dbReference>
<dbReference type="CTD" id="9839024"/>
<dbReference type="RefSeq" id="XP_003115486.2">
    <property type="nucleotide sequence ID" value="XM_003115438.2"/>
</dbReference>
<dbReference type="SMART" id="SM00399">
    <property type="entry name" value="ZnF_C4"/>
    <property type="match status" value="1"/>
</dbReference>
<dbReference type="Gene3D" id="1.10.565.10">
    <property type="entry name" value="Retinoid X Receptor"/>
    <property type="match status" value="1"/>
</dbReference>
<keyword evidence="3 9" id="KW-0862">Zinc</keyword>
<evidence type="ECO:0000259" key="11">
    <source>
        <dbReference type="PROSITE" id="PS51843"/>
    </source>
</evidence>
<evidence type="ECO:0008006" key="14">
    <source>
        <dbReference type="Google" id="ProtNLM"/>
    </source>
</evidence>
<comment type="similarity">
    <text evidence="9">Belongs to the nuclear hormone receptor family.</text>
</comment>
<sequence length="356" mass="41613">MPDRKSCLICNSPYAKYHFGAISCRACAAFFRRCATTKKFLIFCNCLTRRDTQYPCRLCRMEKCVAAGMQESLIRGSRDVNNQVNEDMKEGKSTEFVGPRVQCGIKLRSVELITQTTRNYSNLETIRSIIFSNAKQNVTLHEFSLEIKIESKLVWKLCETSFLEFDKLNKQDKKTLFSNFHTKWNVLEMGMKSAKNKDPYNNYSPSGARAKPIKDFYTSTKTNEKERLSDDDKKRWLFEPIWRFRTQNVLSPLAALKFEPMENMALFGILLWDPGYTNVSDDLAEKCYAMRKIILNELSCYFKENETDENRFFETMDALRILERAEEKCQQELELCGMYNVAVDEEMKNMAMSEKY</sequence>
<dbReference type="GO" id="GO:0003700">
    <property type="term" value="F:DNA-binding transcription factor activity"/>
    <property type="evidence" value="ECO:0007669"/>
    <property type="project" value="InterPro"/>
</dbReference>
<dbReference type="InterPro" id="IPR035500">
    <property type="entry name" value="NHR-like_dom_sf"/>
</dbReference>
<feature type="domain" description="NR LBD" evidence="11">
    <location>
        <begin position="108"/>
        <end position="355"/>
    </location>
</feature>
<dbReference type="InterPro" id="IPR042936">
    <property type="entry name" value="Nhr-150"/>
</dbReference>
<dbReference type="Proteomes" id="UP000483820">
    <property type="component" value="Chromosome V"/>
</dbReference>
<dbReference type="InterPro" id="IPR001628">
    <property type="entry name" value="Znf_hrmn_rcpt"/>
</dbReference>
<dbReference type="GO" id="GO:0005634">
    <property type="term" value="C:nucleus"/>
    <property type="evidence" value="ECO:0007669"/>
    <property type="project" value="UniProtKB-SubCell"/>
</dbReference>
<evidence type="ECO:0000256" key="4">
    <source>
        <dbReference type="ARBA" id="ARBA00023015"/>
    </source>
</evidence>
<protein>
    <recommendedName>
        <fullName evidence="14">Nuclear receptor domain-containing protein</fullName>
    </recommendedName>
</protein>
<reference evidence="12 13" key="1">
    <citation type="submission" date="2019-12" db="EMBL/GenBank/DDBJ databases">
        <title>Chromosome-level assembly of the Caenorhabditis remanei genome.</title>
        <authorList>
            <person name="Teterina A.A."/>
            <person name="Willis J.H."/>
            <person name="Phillips P.C."/>
        </authorList>
    </citation>
    <scope>NUCLEOTIDE SEQUENCE [LARGE SCALE GENOMIC DNA]</scope>
    <source>
        <strain evidence="12 13">PX506</strain>
        <tissue evidence="12">Whole organism</tissue>
    </source>
</reference>
<dbReference type="PROSITE" id="PS51030">
    <property type="entry name" value="NUCLEAR_REC_DBD_2"/>
    <property type="match status" value="1"/>
</dbReference>
<feature type="domain" description="Nuclear receptor" evidence="10">
    <location>
        <begin position="4"/>
        <end position="76"/>
    </location>
</feature>
<organism evidence="12 13">
    <name type="scientific">Caenorhabditis remanei</name>
    <name type="common">Caenorhabditis vulgaris</name>
    <dbReference type="NCBI Taxonomy" id="31234"/>
    <lineage>
        <taxon>Eukaryota</taxon>
        <taxon>Metazoa</taxon>
        <taxon>Ecdysozoa</taxon>
        <taxon>Nematoda</taxon>
        <taxon>Chromadorea</taxon>
        <taxon>Rhabditida</taxon>
        <taxon>Rhabditina</taxon>
        <taxon>Rhabditomorpha</taxon>
        <taxon>Rhabditoidea</taxon>
        <taxon>Rhabditidae</taxon>
        <taxon>Peloderinae</taxon>
        <taxon>Caenorhabditis</taxon>
    </lineage>
</organism>
<evidence type="ECO:0000256" key="6">
    <source>
        <dbReference type="ARBA" id="ARBA00023163"/>
    </source>
</evidence>
<dbReference type="PROSITE" id="PS00031">
    <property type="entry name" value="NUCLEAR_REC_DBD_1"/>
    <property type="match status" value="1"/>
</dbReference>
<dbReference type="Gene3D" id="3.30.50.10">
    <property type="entry name" value="Erythroid Transcription Factor GATA-1, subunit A"/>
    <property type="match status" value="1"/>
</dbReference>
<proteinExistence type="inferred from homology"/>
<dbReference type="GeneID" id="9839024"/>
<keyword evidence="6 9" id="KW-0804">Transcription</keyword>
<dbReference type="SMART" id="SM00430">
    <property type="entry name" value="HOLI"/>
    <property type="match status" value="1"/>
</dbReference>
<evidence type="ECO:0000256" key="7">
    <source>
        <dbReference type="ARBA" id="ARBA00023170"/>
    </source>
</evidence>
<dbReference type="SUPFAM" id="SSF48508">
    <property type="entry name" value="Nuclear receptor ligand-binding domain"/>
    <property type="match status" value="1"/>
</dbReference>
<dbReference type="Pfam" id="PF00105">
    <property type="entry name" value="zf-C4"/>
    <property type="match status" value="1"/>
</dbReference>
<dbReference type="GO" id="GO:0043565">
    <property type="term" value="F:sequence-specific DNA binding"/>
    <property type="evidence" value="ECO:0007669"/>
    <property type="project" value="InterPro"/>
</dbReference>
<dbReference type="InterPro" id="IPR013088">
    <property type="entry name" value="Znf_NHR/GATA"/>
</dbReference>
<evidence type="ECO:0000256" key="2">
    <source>
        <dbReference type="ARBA" id="ARBA00022771"/>
    </source>
</evidence>
<keyword evidence="2 9" id="KW-0863">Zinc-finger</keyword>
<keyword evidence="5 9" id="KW-0238">DNA-binding</keyword>
<gene>
    <name evidence="12" type="ORF">GCK72_019622</name>
</gene>
<evidence type="ECO:0000313" key="12">
    <source>
        <dbReference type="EMBL" id="KAF1753066.1"/>
    </source>
</evidence>
<evidence type="ECO:0000256" key="9">
    <source>
        <dbReference type="RuleBase" id="RU004334"/>
    </source>
</evidence>
<dbReference type="PANTHER" id="PTHR46800:SF3">
    <property type="entry name" value="NUCLEAR HORMONE RECEPTOR FAMILY"/>
    <property type="match status" value="1"/>
</dbReference>
<keyword evidence="7 9" id="KW-0675">Receptor</keyword>
<evidence type="ECO:0000256" key="8">
    <source>
        <dbReference type="ARBA" id="ARBA00023242"/>
    </source>
</evidence>
<keyword evidence="1 9" id="KW-0479">Metal-binding</keyword>
<evidence type="ECO:0000256" key="3">
    <source>
        <dbReference type="ARBA" id="ARBA00022833"/>
    </source>
</evidence>